<evidence type="ECO:0000313" key="3">
    <source>
        <dbReference type="Proteomes" id="UP000199126"/>
    </source>
</evidence>
<dbReference type="EMBL" id="FODV01000004">
    <property type="protein sequence ID" value="SEO67016.1"/>
    <property type="molecule type" value="Genomic_DNA"/>
</dbReference>
<dbReference type="AlphaFoldDB" id="A0A1H8RKZ0"/>
<dbReference type="Proteomes" id="UP000199126">
    <property type="component" value="Unassembled WGS sequence"/>
</dbReference>
<accession>A0A1H8RKZ0</accession>
<reference evidence="3" key="1">
    <citation type="submission" date="2016-10" db="EMBL/GenBank/DDBJ databases">
        <authorList>
            <person name="Varghese N."/>
            <person name="Submissions S."/>
        </authorList>
    </citation>
    <scope>NUCLEOTIDE SEQUENCE [LARGE SCALE GENOMIC DNA]</scope>
    <source>
        <strain evidence="3">CGMCC 1.10121</strain>
    </source>
</reference>
<dbReference type="RefSeq" id="WP_139246578.1">
    <property type="nucleotide sequence ID" value="NZ_FODV01000004.1"/>
</dbReference>
<evidence type="ECO:0008006" key="4">
    <source>
        <dbReference type="Google" id="ProtNLM"/>
    </source>
</evidence>
<sequence>MPSSFTRRALLASVSGTLAGCTATSPASTTDGDTPPADPSGTSSTADSHSSSPSTRTRTPMPDVLHSSFYVENHERTAHCVTLSVTHAETGKSVVDGTWAVDADQALAFEDVATRDASDDVRDAYEVRAELETGQTLSETWELRSCPPEYGYDRDGAVVLKEGELSLWANQCDAIAVGYELPVAVDPQEGCD</sequence>
<proteinExistence type="predicted"/>
<organism evidence="2 3">
    <name type="scientific">Halogranum amylolyticum</name>
    <dbReference type="NCBI Taxonomy" id="660520"/>
    <lineage>
        <taxon>Archaea</taxon>
        <taxon>Methanobacteriati</taxon>
        <taxon>Methanobacteriota</taxon>
        <taxon>Stenosarchaea group</taxon>
        <taxon>Halobacteria</taxon>
        <taxon>Halobacteriales</taxon>
        <taxon>Haloferacaceae</taxon>
    </lineage>
</organism>
<protein>
    <recommendedName>
        <fullName evidence="4">Lipoprotein</fullName>
    </recommendedName>
</protein>
<feature type="compositionally biased region" description="Polar residues" evidence="1">
    <location>
        <begin position="22"/>
        <end position="32"/>
    </location>
</feature>
<feature type="compositionally biased region" description="Low complexity" evidence="1">
    <location>
        <begin position="39"/>
        <end position="62"/>
    </location>
</feature>
<evidence type="ECO:0000256" key="1">
    <source>
        <dbReference type="SAM" id="MobiDB-lite"/>
    </source>
</evidence>
<evidence type="ECO:0000313" key="2">
    <source>
        <dbReference type="EMBL" id="SEO67016.1"/>
    </source>
</evidence>
<gene>
    <name evidence="2" type="ORF">SAMN04487948_10486</name>
</gene>
<name>A0A1H8RKZ0_9EURY</name>
<dbReference type="OrthoDB" id="385157at2157"/>
<dbReference type="PROSITE" id="PS51257">
    <property type="entry name" value="PROKAR_LIPOPROTEIN"/>
    <property type="match status" value="1"/>
</dbReference>
<keyword evidence="3" id="KW-1185">Reference proteome</keyword>
<feature type="region of interest" description="Disordered" evidence="1">
    <location>
        <begin position="20"/>
        <end position="63"/>
    </location>
</feature>